<feature type="region of interest" description="Disordered" evidence="1">
    <location>
        <begin position="17"/>
        <end position="37"/>
    </location>
</feature>
<dbReference type="CDD" id="cd00118">
    <property type="entry name" value="LysM"/>
    <property type="match status" value="1"/>
</dbReference>
<dbReference type="GeneID" id="105156095"/>
<accession>A0A6I9SKM7</accession>
<dbReference type="OrthoDB" id="538216at2759"/>
<proteinExistence type="predicted"/>
<name>A0A6I9SKM7_SESIN</name>
<evidence type="ECO:0000313" key="4">
    <source>
        <dbReference type="RefSeq" id="XP_011070438.1"/>
    </source>
</evidence>
<protein>
    <submittedName>
        <fullName evidence="4">Uncharacterized protein LOC105156095 isoform X1</fullName>
    </submittedName>
</protein>
<dbReference type="AlphaFoldDB" id="A0A6I9SKM7"/>
<dbReference type="Proteomes" id="UP000504604">
    <property type="component" value="Linkage group LG2"/>
</dbReference>
<dbReference type="PROSITE" id="PS51782">
    <property type="entry name" value="LYSM"/>
    <property type="match status" value="1"/>
</dbReference>
<dbReference type="Pfam" id="PF01476">
    <property type="entry name" value="LysM"/>
    <property type="match status" value="1"/>
</dbReference>
<gene>
    <name evidence="4" type="primary">LOC105156095</name>
</gene>
<dbReference type="InParanoid" id="A0A6I9SKM7"/>
<feature type="domain" description="LysM" evidence="2">
    <location>
        <begin position="53"/>
        <end position="97"/>
    </location>
</feature>
<dbReference type="InterPro" id="IPR018392">
    <property type="entry name" value="LysM"/>
</dbReference>
<evidence type="ECO:0000313" key="3">
    <source>
        <dbReference type="Proteomes" id="UP000504604"/>
    </source>
</evidence>
<evidence type="ECO:0000259" key="2">
    <source>
        <dbReference type="PROSITE" id="PS51782"/>
    </source>
</evidence>
<dbReference type="FunCoup" id="A0A6I9SKM7">
    <property type="interactions" value="1608"/>
</dbReference>
<dbReference type="Gene3D" id="3.10.350.10">
    <property type="entry name" value="LysM domain"/>
    <property type="match status" value="1"/>
</dbReference>
<feature type="region of interest" description="Disordered" evidence="1">
    <location>
        <begin position="101"/>
        <end position="139"/>
    </location>
</feature>
<reference evidence="4" key="1">
    <citation type="submission" date="2025-08" db="UniProtKB">
        <authorList>
            <consortium name="RefSeq"/>
        </authorList>
    </citation>
    <scope>IDENTIFICATION</scope>
</reference>
<dbReference type="KEGG" id="sind:105156095"/>
<dbReference type="SUPFAM" id="SSF54106">
    <property type="entry name" value="LysM domain"/>
    <property type="match status" value="1"/>
</dbReference>
<feature type="compositionally biased region" description="Low complexity" evidence="1">
    <location>
        <begin position="112"/>
        <end position="127"/>
    </location>
</feature>
<dbReference type="RefSeq" id="XP_011070438.1">
    <property type="nucleotide sequence ID" value="XM_011072136.2"/>
</dbReference>
<sequence length="384" mass="41543">MEGDWLLQINDDGEGEFSHHQMVRSSPHPRSAPIASPQSAALAGGVNGGVNCIIHTVSKFDTLAGVAIKYGVEVADIKRLNGLVTDLQMFALKTLQIPLPGRHPPSPNLCNSQDTPPRPSSSQQTPSSRRHSDLFDSFPSLRLKSSSEQKVSPAMTSLRGYYGLRPEDRKSTAEGCEMAVFWKGGSHYLEDGPFAKSSPVSNPPLSQHRKSKSVALLSENDDLMDQVSLQEAESSDSDKWIEKLVRRRQKSEADFTARTPEKLLKEDNTNSSAISAITGKNLALRPKSANRTVSGGVDGEAGVLNPIPIGLGDSFITDIVGGVRKSSSTSCLQDPDNGTLSSLWPTSRWSLKPDFQALSTAAITRPIFDGLPKPMTRRNKAALD</sequence>
<evidence type="ECO:0000256" key="1">
    <source>
        <dbReference type="SAM" id="MobiDB-lite"/>
    </source>
</evidence>
<keyword evidence="3" id="KW-1185">Reference proteome</keyword>
<organism evidence="3 4">
    <name type="scientific">Sesamum indicum</name>
    <name type="common">Oriental sesame</name>
    <name type="synonym">Sesamum orientale</name>
    <dbReference type="NCBI Taxonomy" id="4182"/>
    <lineage>
        <taxon>Eukaryota</taxon>
        <taxon>Viridiplantae</taxon>
        <taxon>Streptophyta</taxon>
        <taxon>Embryophyta</taxon>
        <taxon>Tracheophyta</taxon>
        <taxon>Spermatophyta</taxon>
        <taxon>Magnoliopsida</taxon>
        <taxon>eudicotyledons</taxon>
        <taxon>Gunneridae</taxon>
        <taxon>Pentapetalae</taxon>
        <taxon>asterids</taxon>
        <taxon>lamiids</taxon>
        <taxon>Lamiales</taxon>
        <taxon>Pedaliaceae</taxon>
        <taxon>Sesamum</taxon>
    </lineage>
</organism>
<dbReference type="InterPro" id="IPR045030">
    <property type="entry name" value="LYSM1-4"/>
</dbReference>
<dbReference type="PANTHER" id="PTHR20932:SF55">
    <property type="entry name" value="LYSM DOMAIN-CONTAINING PROTEIN"/>
    <property type="match status" value="1"/>
</dbReference>
<dbReference type="PANTHER" id="PTHR20932">
    <property type="entry name" value="LYSM AND PUTATIVE PEPTIDOGLYCAN-BINDING DOMAIN-CONTAINING PROTEIN"/>
    <property type="match status" value="1"/>
</dbReference>
<feature type="region of interest" description="Disordered" evidence="1">
    <location>
        <begin position="193"/>
        <end position="213"/>
    </location>
</feature>
<dbReference type="SMART" id="SM00257">
    <property type="entry name" value="LysM"/>
    <property type="match status" value="1"/>
</dbReference>
<dbReference type="InterPro" id="IPR036779">
    <property type="entry name" value="LysM_dom_sf"/>
</dbReference>